<accession>A0A4C1VXK4</accession>
<protein>
    <submittedName>
        <fullName evidence="1">Uncharacterized protein</fullName>
    </submittedName>
</protein>
<comment type="caution">
    <text evidence="1">The sequence shown here is derived from an EMBL/GenBank/DDBJ whole genome shotgun (WGS) entry which is preliminary data.</text>
</comment>
<proteinExistence type="predicted"/>
<keyword evidence="2" id="KW-1185">Reference proteome</keyword>
<sequence>MGKVTEVLAKRTIAEVTRFEPVEIHGTRVVAFKDNEEKTKPSFHYCIALRRFSELEATRSRARGVFVASVFGCRGDCTSSVTSVEVNGLRDEAVHSLASLELPTPTPTRRRSAISFSMRFTEMLRTHVGRRQ</sequence>
<name>A0A4C1VXK4_EUMVA</name>
<dbReference type="AlphaFoldDB" id="A0A4C1VXK4"/>
<dbReference type="EMBL" id="BGZK01000445">
    <property type="protein sequence ID" value="GBP43996.1"/>
    <property type="molecule type" value="Genomic_DNA"/>
</dbReference>
<organism evidence="1 2">
    <name type="scientific">Eumeta variegata</name>
    <name type="common">Bagworm moth</name>
    <name type="synonym">Eumeta japonica</name>
    <dbReference type="NCBI Taxonomy" id="151549"/>
    <lineage>
        <taxon>Eukaryota</taxon>
        <taxon>Metazoa</taxon>
        <taxon>Ecdysozoa</taxon>
        <taxon>Arthropoda</taxon>
        <taxon>Hexapoda</taxon>
        <taxon>Insecta</taxon>
        <taxon>Pterygota</taxon>
        <taxon>Neoptera</taxon>
        <taxon>Endopterygota</taxon>
        <taxon>Lepidoptera</taxon>
        <taxon>Glossata</taxon>
        <taxon>Ditrysia</taxon>
        <taxon>Tineoidea</taxon>
        <taxon>Psychidae</taxon>
        <taxon>Oiketicinae</taxon>
        <taxon>Eumeta</taxon>
    </lineage>
</organism>
<dbReference type="Proteomes" id="UP000299102">
    <property type="component" value="Unassembled WGS sequence"/>
</dbReference>
<reference evidence="1 2" key="1">
    <citation type="journal article" date="2019" name="Commun. Biol.">
        <title>The bagworm genome reveals a unique fibroin gene that provides high tensile strength.</title>
        <authorList>
            <person name="Kono N."/>
            <person name="Nakamura H."/>
            <person name="Ohtoshi R."/>
            <person name="Tomita M."/>
            <person name="Numata K."/>
            <person name="Arakawa K."/>
        </authorList>
    </citation>
    <scope>NUCLEOTIDE SEQUENCE [LARGE SCALE GENOMIC DNA]</scope>
</reference>
<gene>
    <name evidence="1" type="ORF">EVAR_27165_1</name>
</gene>
<evidence type="ECO:0000313" key="2">
    <source>
        <dbReference type="Proteomes" id="UP000299102"/>
    </source>
</evidence>
<evidence type="ECO:0000313" key="1">
    <source>
        <dbReference type="EMBL" id="GBP43996.1"/>
    </source>
</evidence>